<dbReference type="GO" id="GO:0005634">
    <property type="term" value="C:nucleus"/>
    <property type="evidence" value="ECO:0007669"/>
    <property type="project" value="UniProtKB-SubCell"/>
</dbReference>
<comment type="catalytic activity">
    <reaction evidence="1">
        <text>a beta-lactam + H2O = a substituted beta-amino acid</text>
        <dbReference type="Rhea" id="RHEA:20401"/>
        <dbReference type="ChEBI" id="CHEBI:15377"/>
        <dbReference type="ChEBI" id="CHEBI:35627"/>
        <dbReference type="ChEBI" id="CHEBI:140347"/>
        <dbReference type="EC" id="3.5.2.6"/>
    </reaction>
</comment>
<dbReference type="AlphaFoldDB" id="A0A4Y2P474"/>
<dbReference type="Pfam" id="PF07522">
    <property type="entry name" value="DRMBL"/>
    <property type="match status" value="1"/>
</dbReference>
<evidence type="ECO:0000256" key="14">
    <source>
        <dbReference type="ARBA" id="ARBA00041693"/>
    </source>
</evidence>
<dbReference type="Gene3D" id="3.60.15.10">
    <property type="entry name" value="Ribonuclease Z/Hydroxyacylglutathione hydrolase-like"/>
    <property type="match status" value="1"/>
</dbReference>
<evidence type="ECO:0000313" key="19">
    <source>
        <dbReference type="Proteomes" id="UP000499080"/>
    </source>
</evidence>
<dbReference type="PANTHER" id="PTHR23240">
    <property type="entry name" value="DNA CROSS-LINK REPAIR PROTEIN PSO2/SNM1-RELATED"/>
    <property type="match status" value="1"/>
</dbReference>
<sequence>MLYSESSKLSCEGFGTPPPRPLLAKIVAIYFYYLECFESECEEIVAKMHGNGHAIPGTPIAIDMWNIKSCPQARIFFLSHFHADHIVGLNSSWKYPIYTSPITAKFLIRNLKINPDVVRSLEIGADHLIPIDQEGQEMVTVTLFDANHCPGSVMFLLSGYFGDILYTGDFRYKPDLLDGFELPPVDVLYLDNTYCSPSCIFPTRDDAIENVLSQLSLCLVQSERVFLGLDTLGKEELLQRIAKERQCKINVYPGRKNIMDILEMSDIVTTDKSNTKIFVVPTNQISAKNIVKWNNEMKTHAIIATARFCGFKFKPFSKFSDIHVIPYSNHSSYYEIKEFVKLIRPRSIVPIVSKNAKGLFGTDISDRADMSVFQQFLREPLRSEYAIPETVKRMMNKCEAQYSASLPLKKRKVARPERKPWRRPPAVGVRYIVSEDSETDSDPDAIHIEPEEFIGDDDITEYNSPQASEESEPEEPTQMWEITHLTGKGSPTVYYIQES</sequence>
<keyword evidence="11" id="KW-0234">DNA repair</keyword>
<evidence type="ECO:0000256" key="7">
    <source>
        <dbReference type="ARBA" id="ARBA00022722"/>
    </source>
</evidence>
<dbReference type="Gene3D" id="3.40.50.12650">
    <property type="match status" value="1"/>
</dbReference>
<dbReference type="Proteomes" id="UP000499080">
    <property type="component" value="Unassembled WGS sequence"/>
</dbReference>
<evidence type="ECO:0000256" key="8">
    <source>
        <dbReference type="ARBA" id="ARBA00022763"/>
    </source>
</evidence>
<keyword evidence="6" id="KW-0158">Chromosome</keyword>
<keyword evidence="8" id="KW-0227">DNA damage</keyword>
<dbReference type="Pfam" id="PF00753">
    <property type="entry name" value="Lactamase_B"/>
    <property type="match status" value="1"/>
</dbReference>
<dbReference type="InterPro" id="IPR001279">
    <property type="entry name" value="Metallo-B-lactamas"/>
</dbReference>
<keyword evidence="10" id="KW-0779">Telomere</keyword>
<dbReference type="EC" id="3.5.2.6" evidence="5"/>
<dbReference type="GO" id="GO:0000781">
    <property type="term" value="C:chromosome, telomeric region"/>
    <property type="evidence" value="ECO:0007669"/>
    <property type="project" value="UniProtKB-SubCell"/>
</dbReference>
<keyword evidence="9" id="KW-0378">Hydrolase</keyword>
<gene>
    <name evidence="18" type="primary">DCLRE1B</name>
    <name evidence="18" type="ORF">AVEN_268349_1</name>
</gene>
<keyword evidence="19" id="KW-1185">Reference proteome</keyword>
<dbReference type="GO" id="GO:0000723">
    <property type="term" value="P:telomere maintenance"/>
    <property type="evidence" value="ECO:0007669"/>
    <property type="project" value="TreeGrafter"/>
</dbReference>
<evidence type="ECO:0000256" key="5">
    <source>
        <dbReference type="ARBA" id="ARBA00012865"/>
    </source>
</evidence>
<comment type="similarity">
    <text evidence="4">Belongs to the DNA repair metallo-beta-lactamase (DRMBL) family.</text>
</comment>
<evidence type="ECO:0000256" key="16">
    <source>
        <dbReference type="SAM" id="MobiDB-lite"/>
    </source>
</evidence>
<keyword evidence="12" id="KW-0539">Nucleus</keyword>
<evidence type="ECO:0000256" key="11">
    <source>
        <dbReference type="ARBA" id="ARBA00023204"/>
    </source>
</evidence>
<dbReference type="GO" id="GO:0003684">
    <property type="term" value="F:damaged DNA binding"/>
    <property type="evidence" value="ECO:0007669"/>
    <property type="project" value="TreeGrafter"/>
</dbReference>
<evidence type="ECO:0000256" key="2">
    <source>
        <dbReference type="ARBA" id="ARBA00004123"/>
    </source>
</evidence>
<dbReference type="EMBL" id="BGPR01010376">
    <property type="protein sequence ID" value="GBN45872.1"/>
    <property type="molecule type" value="Genomic_DNA"/>
</dbReference>
<dbReference type="SUPFAM" id="SSF56281">
    <property type="entry name" value="Metallo-hydrolase/oxidoreductase"/>
    <property type="match status" value="1"/>
</dbReference>
<dbReference type="CDD" id="cd16273">
    <property type="entry name" value="SNM1A-1C-like_MBL-fold"/>
    <property type="match status" value="1"/>
</dbReference>
<reference evidence="18 19" key="1">
    <citation type="journal article" date="2019" name="Sci. Rep.">
        <title>Orb-weaving spider Araneus ventricosus genome elucidates the spidroin gene catalogue.</title>
        <authorList>
            <person name="Kono N."/>
            <person name="Nakamura H."/>
            <person name="Ohtoshi R."/>
            <person name="Moran D.A.P."/>
            <person name="Shinohara A."/>
            <person name="Yoshida Y."/>
            <person name="Fujiwara M."/>
            <person name="Mori M."/>
            <person name="Tomita M."/>
            <person name="Arakawa K."/>
        </authorList>
    </citation>
    <scope>NUCLEOTIDE SEQUENCE [LARGE SCALE GENOMIC DNA]</scope>
</reference>
<evidence type="ECO:0000256" key="3">
    <source>
        <dbReference type="ARBA" id="ARBA00004574"/>
    </source>
</evidence>
<keyword evidence="18" id="KW-0269">Exonuclease</keyword>
<dbReference type="PANTHER" id="PTHR23240:SF26">
    <property type="entry name" value="5' EXONUCLEASE APOLLO"/>
    <property type="match status" value="1"/>
</dbReference>
<dbReference type="GO" id="GO:0031123">
    <property type="term" value="P:RNA 3'-end processing"/>
    <property type="evidence" value="ECO:0007669"/>
    <property type="project" value="UniProtKB-ARBA"/>
</dbReference>
<evidence type="ECO:0000256" key="4">
    <source>
        <dbReference type="ARBA" id="ARBA00010304"/>
    </source>
</evidence>
<evidence type="ECO:0000256" key="1">
    <source>
        <dbReference type="ARBA" id="ARBA00001526"/>
    </source>
</evidence>
<keyword evidence="7" id="KW-0540">Nuclease</keyword>
<dbReference type="InterPro" id="IPR011084">
    <property type="entry name" value="DRMBL"/>
</dbReference>
<feature type="compositionally biased region" description="Acidic residues" evidence="16">
    <location>
        <begin position="451"/>
        <end position="460"/>
    </location>
</feature>
<name>A0A4Y2P474_ARAVE</name>
<dbReference type="InterPro" id="IPR036866">
    <property type="entry name" value="RibonucZ/Hydroxyglut_hydro"/>
</dbReference>
<evidence type="ECO:0000256" key="9">
    <source>
        <dbReference type="ARBA" id="ARBA00022801"/>
    </source>
</evidence>
<dbReference type="GO" id="GO:0008800">
    <property type="term" value="F:beta-lactamase activity"/>
    <property type="evidence" value="ECO:0007669"/>
    <property type="project" value="UniProtKB-EC"/>
</dbReference>
<evidence type="ECO:0000256" key="13">
    <source>
        <dbReference type="ARBA" id="ARBA00039555"/>
    </source>
</evidence>
<comment type="subcellular location">
    <subcellularLocation>
        <location evidence="3">Chromosome</location>
        <location evidence="3">Telomere</location>
    </subcellularLocation>
    <subcellularLocation>
        <location evidence="2">Nucleus</location>
    </subcellularLocation>
</comment>
<organism evidence="18 19">
    <name type="scientific">Araneus ventricosus</name>
    <name type="common">Orbweaver spider</name>
    <name type="synonym">Epeira ventricosa</name>
    <dbReference type="NCBI Taxonomy" id="182803"/>
    <lineage>
        <taxon>Eukaryota</taxon>
        <taxon>Metazoa</taxon>
        <taxon>Ecdysozoa</taxon>
        <taxon>Arthropoda</taxon>
        <taxon>Chelicerata</taxon>
        <taxon>Arachnida</taxon>
        <taxon>Araneae</taxon>
        <taxon>Araneomorphae</taxon>
        <taxon>Entelegynae</taxon>
        <taxon>Araneoidea</taxon>
        <taxon>Araneidae</taxon>
        <taxon>Araneus</taxon>
    </lineage>
</organism>
<dbReference type="OrthoDB" id="262529at2759"/>
<accession>A0A4Y2P474</accession>
<comment type="caution">
    <text evidence="18">The sequence shown here is derived from an EMBL/GenBank/DDBJ whole genome shotgun (WGS) entry which is preliminary data.</text>
</comment>
<feature type="region of interest" description="Disordered" evidence="16">
    <location>
        <begin position="450"/>
        <end position="479"/>
    </location>
</feature>
<proteinExistence type="inferred from homology"/>
<protein>
    <recommendedName>
        <fullName evidence="13">5' exonuclease Apollo</fullName>
        <ecNumber evidence="5">3.5.2.6</ecNumber>
    </recommendedName>
    <alternativeName>
        <fullName evidence="14">DNA cross-link repair 1B protein</fullName>
    </alternativeName>
    <alternativeName>
        <fullName evidence="15">SNM1 homolog B</fullName>
    </alternativeName>
</protein>
<evidence type="ECO:0000256" key="10">
    <source>
        <dbReference type="ARBA" id="ARBA00022895"/>
    </source>
</evidence>
<dbReference type="SMART" id="SM00849">
    <property type="entry name" value="Lactamase_B"/>
    <property type="match status" value="1"/>
</dbReference>
<dbReference type="GO" id="GO:0035312">
    <property type="term" value="F:5'-3' DNA exonuclease activity"/>
    <property type="evidence" value="ECO:0007669"/>
    <property type="project" value="TreeGrafter"/>
</dbReference>
<dbReference type="GO" id="GO:0006303">
    <property type="term" value="P:double-strand break repair via nonhomologous end joining"/>
    <property type="evidence" value="ECO:0007669"/>
    <property type="project" value="TreeGrafter"/>
</dbReference>
<dbReference type="GO" id="GO:0036297">
    <property type="term" value="P:interstrand cross-link repair"/>
    <property type="evidence" value="ECO:0007669"/>
    <property type="project" value="TreeGrafter"/>
</dbReference>
<feature type="domain" description="Metallo-beta-lactamase" evidence="17">
    <location>
        <begin position="49"/>
        <end position="215"/>
    </location>
</feature>
<evidence type="ECO:0000313" key="18">
    <source>
        <dbReference type="EMBL" id="GBN45872.1"/>
    </source>
</evidence>
<evidence type="ECO:0000256" key="12">
    <source>
        <dbReference type="ARBA" id="ARBA00023242"/>
    </source>
</evidence>
<evidence type="ECO:0000256" key="15">
    <source>
        <dbReference type="ARBA" id="ARBA00042738"/>
    </source>
</evidence>
<evidence type="ECO:0000259" key="17">
    <source>
        <dbReference type="SMART" id="SM00849"/>
    </source>
</evidence>
<evidence type="ECO:0000256" key="6">
    <source>
        <dbReference type="ARBA" id="ARBA00022454"/>
    </source>
</evidence>